<dbReference type="Pfam" id="PF03975">
    <property type="entry name" value="CheD"/>
    <property type="match status" value="1"/>
</dbReference>
<protein>
    <recommendedName>
        <fullName evidence="3">Probable chemoreceptor glutamine deamidase CheD</fullName>
        <ecNumber evidence="3">3.5.1.44</ecNumber>
    </recommendedName>
</protein>
<proteinExistence type="inferred from homology"/>
<evidence type="ECO:0000256" key="2">
    <source>
        <dbReference type="ARBA" id="ARBA00022801"/>
    </source>
</evidence>
<evidence type="ECO:0000256" key="1">
    <source>
        <dbReference type="ARBA" id="ARBA00022500"/>
    </source>
</evidence>
<dbReference type="RefSeq" id="WP_367887667.1">
    <property type="nucleotide sequence ID" value="NZ_CP130612.1"/>
</dbReference>
<evidence type="ECO:0000313" key="4">
    <source>
        <dbReference type="EMBL" id="WKW11989.1"/>
    </source>
</evidence>
<keyword evidence="1 3" id="KW-0145">Chemotaxis</keyword>
<dbReference type="EC" id="3.5.1.44" evidence="3"/>
<organism evidence="5 6">
    <name type="scientific">Pseudogemmatithrix spongiicola</name>
    <dbReference type="NCBI Taxonomy" id="3062599"/>
    <lineage>
        <taxon>Bacteria</taxon>
        <taxon>Pseudomonadati</taxon>
        <taxon>Gemmatimonadota</taxon>
        <taxon>Gemmatimonadia</taxon>
        <taxon>Gemmatimonadales</taxon>
        <taxon>Gemmatimonadaceae</taxon>
        <taxon>Pseudogemmatithrix</taxon>
    </lineage>
</organism>
<dbReference type="HAMAP" id="MF_01440">
    <property type="entry name" value="CheD"/>
    <property type="match status" value="1"/>
</dbReference>
<dbReference type="EMBL" id="CP130612">
    <property type="protein sequence ID" value="WKW11989.1"/>
    <property type="molecule type" value="Genomic_DNA"/>
</dbReference>
<dbReference type="KEGG" id="pspc:Strain318_001260"/>
<accession>A0AA49K0C5</accession>
<keyword evidence="6" id="KW-1185">Reference proteome</keyword>
<dbReference type="CDD" id="cd16352">
    <property type="entry name" value="CheD"/>
    <property type="match status" value="1"/>
</dbReference>
<comment type="function">
    <text evidence="3">Probably deamidates glutamine residues to glutamate on methyl-accepting chemotaxis receptors (MCPs), playing an important role in chemotaxis.</text>
</comment>
<gene>
    <name evidence="3" type="primary">cheD</name>
    <name evidence="4" type="ORF">Strain138_001260</name>
    <name evidence="5" type="ORF">Strain318_001260</name>
</gene>
<evidence type="ECO:0000313" key="6">
    <source>
        <dbReference type="Proteomes" id="UP001229955"/>
    </source>
</evidence>
<dbReference type="PANTHER" id="PTHR35147:SF1">
    <property type="entry name" value="CHEMORECEPTOR GLUTAMINE DEAMIDASE CHED-RELATED"/>
    <property type="match status" value="1"/>
</dbReference>
<dbReference type="Proteomes" id="UP001229955">
    <property type="component" value="Chromosome"/>
</dbReference>
<dbReference type="GO" id="GO:0006935">
    <property type="term" value="P:chemotaxis"/>
    <property type="evidence" value="ECO:0007669"/>
    <property type="project" value="UniProtKB-UniRule"/>
</dbReference>
<dbReference type="EMBL" id="CP130613">
    <property type="protein sequence ID" value="WKW14898.1"/>
    <property type="molecule type" value="Genomic_DNA"/>
</dbReference>
<dbReference type="InterPro" id="IPR005659">
    <property type="entry name" value="Chemorcpt_Glu_NH3ase_CheD"/>
</dbReference>
<accession>A0AA49JU60</accession>
<dbReference type="InterPro" id="IPR038592">
    <property type="entry name" value="CheD-like_sf"/>
</dbReference>
<dbReference type="Gene3D" id="3.30.1330.200">
    <property type="match status" value="1"/>
</dbReference>
<reference evidence="5" key="1">
    <citation type="submission" date="2023-07" db="EMBL/GenBank/DDBJ databases">
        <authorList>
            <person name="Haufschild T."/>
            <person name="Kallscheuer N."/>
            <person name="Hammer J."/>
            <person name="Kohn T."/>
            <person name="Kabuu M."/>
            <person name="Jogler M."/>
            <person name="Wohfarth N."/>
            <person name="Heuer A."/>
            <person name="Rohde M."/>
            <person name="van Teeseling M.C.F."/>
            <person name="Jogler C."/>
        </authorList>
    </citation>
    <scope>NUCLEOTIDE SEQUENCE</scope>
    <source>
        <strain evidence="4">Strain 138</strain>
        <strain evidence="5">Strain 318</strain>
    </source>
</reference>
<name>A0AA49K0C5_9BACT</name>
<comment type="catalytic activity">
    <reaction evidence="3">
        <text>L-glutaminyl-[protein] + H2O = L-glutamyl-[protein] + NH4(+)</text>
        <dbReference type="Rhea" id="RHEA:16441"/>
        <dbReference type="Rhea" id="RHEA-COMP:10207"/>
        <dbReference type="Rhea" id="RHEA-COMP:10208"/>
        <dbReference type="ChEBI" id="CHEBI:15377"/>
        <dbReference type="ChEBI" id="CHEBI:28938"/>
        <dbReference type="ChEBI" id="CHEBI:29973"/>
        <dbReference type="ChEBI" id="CHEBI:30011"/>
        <dbReference type="EC" id="3.5.1.44"/>
    </reaction>
</comment>
<keyword evidence="2 3" id="KW-0378">Hydrolase</keyword>
<dbReference type="AlphaFoldDB" id="A0AA49K0C5"/>
<evidence type="ECO:0000256" key="3">
    <source>
        <dbReference type="HAMAP-Rule" id="MF_01440"/>
    </source>
</evidence>
<dbReference type="SUPFAM" id="SSF64438">
    <property type="entry name" value="CNF1/YfiH-like putative cysteine hydrolases"/>
    <property type="match status" value="1"/>
</dbReference>
<dbReference type="PANTHER" id="PTHR35147">
    <property type="entry name" value="CHEMORECEPTOR GLUTAMINE DEAMIDASE CHED-RELATED"/>
    <property type="match status" value="1"/>
</dbReference>
<comment type="similarity">
    <text evidence="3">Belongs to the CheD family.</text>
</comment>
<dbReference type="GO" id="GO:0050568">
    <property type="term" value="F:protein-glutamine glutaminase activity"/>
    <property type="evidence" value="ECO:0007669"/>
    <property type="project" value="UniProtKB-UniRule"/>
</dbReference>
<evidence type="ECO:0000313" key="5">
    <source>
        <dbReference type="EMBL" id="WKW14898.1"/>
    </source>
</evidence>
<dbReference type="InterPro" id="IPR011324">
    <property type="entry name" value="Cytotoxic_necrot_fac-like_cat"/>
</dbReference>
<sequence length="159" mass="16074">MSVQHVRIAHLAVATGQGRLVAVGLGSCVVVTLYDRARRIGGMAHILLPDPQLARDGSNPARFATTAVPLLRDAVVAAGARGPFEAKLVGGAALFGSLLGSGGQQMGERNIAAARRALVALGIPIAASETGGASGRTAEFEVATGALEVRSVRGGSRVL</sequence>